<name>A0AB39HRA1_9BACI</name>
<gene>
    <name evidence="5" type="ORF">AB4Y30_02045</name>
</gene>
<evidence type="ECO:0000256" key="4">
    <source>
        <dbReference type="PROSITE-ProRule" id="PRU00504"/>
    </source>
</evidence>
<feature type="repeat" description="NHL" evidence="4">
    <location>
        <begin position="157"/>
        <end position="196"/>
    </location>
</feature>
<dbReference type="EMBL" id="CP162599">
    <property type="protein sequence ID" value="XDK33172.1"/>
    <property type="molecule type" value="Genomic_DNA"/>
</dbReference>
<dbReference type="RefSeq" id="WP_368653855.1">
    <property type="nucleotide sequence ID" value="NZ_CP162599.1"/>
</dbReference>
<dbReference type="SUPFAM" id="SSF101898">
    <property type="entry name" value="NHL repeat"/>
    <property type="match status" value="1"/>
</dbReference>
<keyword evidence="2" id="KW-0677">Repeat</keyword>
<dbReference type="InterPro" id="IPR011042">
    <property type="entry name" value="6-blade_b-propeller_TolB-like"/>
</dbReference>
<dbReference type="PANTHER" id="PTHR10680:SF38">
    <property type="entry name" value="BLL1368 PROTEIN"/>
    <property type="match status" value="1"/>
</dbReference>
<dbReference type="PANTHER" id="PTHR10680">
    <property type="entry name" value="PEPTIDYL-GLYCINE ALPHA-AMIDATING MONOOXYGENASE"/>
    <property type="match status" value="1"/>
</dbReference>
<reference evidence="5" key="1">
    <citation type="submission" date="2024-07" db="EMBL/GenBank/DDBJ databases">
        <title>Halotolerant mesophilic bacterium Ornithinibacillus sp. 4-3, sp. nov., isolated from soil.</title>
        <authorList>
            <person name="Sidarenka A.V."/>
            <person name="Guliayeva D.E."/>
            <person name="Leanovich S.I."/>
            <person name="Hileuskaya K.S."/>
            <person name="Akhremchuk A.E."/>
            <person name="Sikolenko M.A."/>
            <person name="Valentovich L.N."/>
        </authorList>
    </citation>
    <scope>NUCLEOTIDE SEQUENCE</scope>
    <source>
        <strain evidence="5">4-3</strain>
    </source>
</reference>
<evidence type="ECO:0000256" key="1">
    <source>
        <dbReference type="ARBA" id="ARBA00022729"/>
    </source>
</evidence>
<proteinExistence type="predicted"/>
<evidence type="ECO:0000256" key="2">
    <source>
        <dbReference type="ARBA" id="ARBA00022737"/>
    </source>
</evidence>
<dbReference type="Pfam" id="PF01436">
    <property type="entry name" value="NHL"/>
    <property type="match status" value="2"/>
</dbReference>
<accession>A0AB39HRA1</accession>
<keyword evidence="3" id="KW-0325">Glycoprotein</keyword>
<organism evidence="5">
    <name type="scientific">Ornithinibacillus sp. 4-3</name>
    <dbReference type="NCBI Taxonomy" id="3231488"/>
    <lineage>
        <taxon>Bacteria</taxon>
        <taxon>Bacillati</taxon>
        <taxon>Bacillota</taxon>
        <taxon>Bacilli</taxon>
        <taxon>Bacillales</taxon>
        <taxon>Bacillaceae</taxon>
        <taxon>Ornithinibacillus</taxon>
    </lineage>
</organism>
<evidence type="ECO:0000313" key="5">
    <source>
        <dbReference type="EMBL" id="XDK33172.1"/>
    </source>
</evidence>
<dbReference type="PROSITE" id="PS51125">
    <property type="entry name" value="NHL"/>
    <property type="match status" value="2"/>
</dbReference>
<feature type="repeat" description="NHL" evidence="4">
    <location>
        <begin position="112"/>
        <end position="149"/>
    </location>
</feature>
<evidence type="ECO:0000256" key="3">
    <source>
        <dbReference type="ARBA" id="ARBA00023180"/>
    </source>
</evidence>
<keyword evidence="1" id="KW-0732">Signal</keyword>
<dbReference type="InterPro" id="IPR001258">
    <property type="entry name" value="NHL_repeat"/>
</dbReference>
<protein>
    <submittedName>
        <fullName evidence="5">6-bladed beta-propeller</fullName>
    </submittedName>
</protein>
<dbReference type="AlphaFoldDB" id="A0AB39HRA1"/>
<dbReference type="Gene3D" id="2.120.10.30">
    <property type="entry name" value="TolB, C-terminal domain"/>
    <property type="match status" value="1"/>
</dbReference>
<sequence>MLFSGLGENQYEVQWNWAKLPDDISLKNISAVSVDQQGRVFALLRSDPFMLVFSSDGELIDKWSDHTVVDGHYLTISEDNHAFVVDRDNHRIIEFTDKGEIIQIIGRENAPGDLGKPFNHPTDIAMNSNGEYFVSDGYGNACVHHFDSAGQLIKSWGKLGSDQGEFSTPHAILVDKRGRVLVSDRENNRIQIFNQEGIYLEEINNLYFPTAIYEDNYGFIYVTDRVPSLSMFHPDGKLIGRCLSNGHGLTVDRDGNVYLSNKKTEKITKLVKI</sequence>